<protein>
    <submittedName>
        <fullName evidence="2">Uncharacterized protein</fullName>
    </submittedName>
</protein>
<accession>A0A2C9U448</accession>
<organism evidence="2">
    <name type="scientific">Manihot esculenta</name>
    <name type="common">Cassava</name>
    <name type="synonym">Jatropha manihot</name>
    <dbReference type="NCBI Taxonomy" id="3983"/>
    <lineage>
        <taxon>Eukaryota</taxon>
        <taxon>Viridiplantae</taxon>
        <taxon>Streptophyta</taxon>
        <taxon>Embryophyta</taxon>
        <taxon>Tracheophyta</taxon>
        <taxon>Spermatophyta</taxon>
        <taxon>Magnoliopsida</taxon>
        <taxon>eudicotyledons</taxon>
        <taxon>Gunneridae</taxon>
        <taxon>Pentapetalae</taxon>
        <taxon>rosids</taxon>
        <taxon>fabids</taxon>
        <taxon>Malpighiales</taxon>
        <taxon>Euphorbiaceae</taxon>
        <taxon>Crotonoideae</taxon>
        <taxon>Manihoteae</taxon>
        <taxon>Manihot</taxon>
    </lineage>
</organism>
<dbReference type="AlphaFoldDB" id="A0A2C9U448"/>
<proteinExistence type="predicted"/>
<feature type="compositionally biased region" description="Basic and acidic residues" evidence="1">
    <location>
        <begin position="1"/>
        <end position="23"/>
    </location>
</feature>
<gene>
    <name evidence="2" type="ORF">MANES_17G021300</name>
</gene>
<name>A0A2C9U448_MANES</name>
<dbReference type="EMBL" id="CM004403">
    <property type="protein sequence ID" value="OAY24507.1"/>
    <property type="molecule type" value="Genomic_DNA"/>
</dbReference>
<evidence type="ECO:0000313" key="2">
    <source>
        <dbReference type="EMBL" id="OAY24507.1"/>
    </source>
</evidence>
<sequence length="79" mass="8609">MKSNNGDKMEAAYENEQRGHAAETKQQIKSQKRAAPYQAESNNSDKMGDELSNIIVHENLCSPPGLCSTATVSSIAWTP</sequence>
<reference evidence="2" key="1">
    <citation type="submission" date="2016-02" db="EMBL/GenBank/DDBJ databases">
        <title>WGS assembly of Manihot esculenta.</title>
        <authorList>
            <person name="Bredeson J.V."/>
            <person name="Prochnik S.E."/>
            <person name="Lyons J.B."/>
            <person name="Schmutz J."/>
            <person name="Grimwood J."/>
            <person name="Vrebalov J."/>
            <person name="Bart R.S."/>
            <person name="Amuge T."/>
            <person name="Ferguson M.E."/>
            <person name="Green R."/>
            <person name="Putnam N."/>
            <person name="Stites J."/>
            <person name="Rounsley S."/>
            <person name="Rokhsar D.S."/>
        </authorList>
    </citation>
    <scope>NUCLEOTIDE SEQUENCE [LARGE SCALE GENOMIC DNA]</scope>
    <source>
        <tissue evidence="2">Leaf</tissue>
    </source>
</reference>
<evidence type="ECO:0000256" key="1">
    <source>
        <dbReference type="SAM" id="MobiDB-lite"/>
    </source>
</evidence>
<feature type="region of interest" description="Disordered" evidence="1">
    <location>
        <begin position="1"/>
        <end position="48"/>
    </location>
</feature>